<dbReference type="AlphaFoldDB" id="A0A660C8N4"/>
<gene>
    <name evidence="2" type="ORF">JD82_01746</name>
</gene>
<reference evidence="2 3" key="1">
    <citation type="submission" date="2019-07" db="EMBL/GenBank/DDBJ databases">
        <title>R&amp;d 2014.</title>
        <authorList>
            <person name="Klenk H.-P."/>
        </authorList>
    </citation>
    <scope>NUCLEOTIDE SEQUENCE [LARGE SCALE GENOMIC DNA]</scope>
    <source>
        <strain evidence="2 3">DSM 43194</strain>
    </source>
</reference>
<keyword evidence="3" id="KW-1185">Reference proteome</keyword>
<accession>A0A660C8N4</accession>
<comment type="caution">
    <text evidence="2">The sequence shown here is derived from an EMBL/GenBank/DDBJ whole genome shotgun (WGS) entry which is preliminary data.</text>
</comment>
<feature type="region of interest" description="Disordered" evidence="1">
    <location>
        <begin position="23"/>
        <end position="44"/>
    </location>
</feature>
<evidence type="ECO:0000256" key="1">
    <source>
        <dbReference type="SAM" id="MobiDB-lite"/>
    </source>
</evidence>
<evidence type="ECO:0000313" key="2">
    <source>
        <dbReference type="EMBL" id="TWH19908.1"/>
    </source>
</evidence>
<sequence>MHGEVDAGDGVIWMHREAPEHGLVSPATHDRGGGLWSFMEPLPG</sequence>
<dbReference type="EMBL" id="VLJV01000001">
    <property type="protein sequence ID" value="TWH19908.1"/>
    <property type="molecule type" value="Genomic_DNA"/>
</dbReference>
<dbReference type="RefSeq" id="WP_281292239.1">
    <property type="nucleotide sequence ID" value="NZ_JOIJ01000015.1"/>
</dbReference>
<protein>
    <submittedName>
        <fullName evidence="2">Uncharacterized protein</fullName>
    </submittedName>
</protein>
<name>A0A660C8N4_9PSEU</name>
<organism evidence="2 3">
    <name type="scientific">Prauserella rugosa</name>
    <dbReference type="NCBI Taxonomy" id="43354"/>
    <lineage>
        <taxon>Bacteria</taxon>
        <taxon>Bacillati</taxon>
        <taxon>Actinomycetota</taxon>
        <taxon>Actinomycetes</taxon>
        <taxon>Pseudonocardiales</taxon>
        <taxon>Pseudonocardiaceae</taxon>
        <taxon>Prauserella</taxon>
    </lineage>
</organism>
<proteinExistence type="predicted"/>
<dbReference type="Proteomes" id="UP000317303">
    <property type="component" value="Unassembled WGS sequence"/>
</dbReference>
<evidence type="ECO:0000313" key="3">
    <source>
        <dbReference type="Proteomes" id="UP000317303"/>
    </source>
</evidence>